<proteinExistence type="predicted"/>
<name>A0ABN9WUL6_9DINO</name>
<gene>
    <name evidence="2" type="ORF">PCOR1329_LOCUS69850</name>
</gene>
<comment type="caution">
    <text evidence="2">The sequence shown here is derived from an EMBL/GenBank/DDBJ whole genome shotgun (WGS) entry which is preliminary data.</text>
</comment>
<evidence type="ECO:0000313" key="3">
    <source>
        <dbReference type="Proteomes" id="UP001189429"/>
    </source>
</evidence>
<feature type="compositionally biased region" description="Basic and acidic residues" evidence="1">
    <location>
        <begin position="19"/>
        <end position="40"/>
    </location>
</feature>
<evidence type="ECO:0000256" key="1">
    <source>
        <dbReference type="SAM" id="MobiDB-lite"/>
    </source>
</evidence>
<feature type="compositionally biased region" description="Acidic residues" evidence="1">
    <location>
        <begin position="133"/>
        <end position="142"/>
    </location>
</feature>
<protein>
    <submittedName>
        <fullName evidence="2">Uncharacterized protein</fullName>
    </submittedName>
</protein>
<feature type="compositionally biased region" description="Polar residues" evidence="1">
    <location>
        <begin position="1"/>
        <end position="15"/>
    </location>
</feature>
<organism evidence="2 3">
    <name type="scientific">Prorocentrum cordatum</name>
    <dbReference type="NCBI Taxonomy" id="2364126"/>
    <lineage>
        <taxon>Eukaryota</taxon>
        <taxon>Sar</taxon>
        <taxon>Alveolata</taxon>
        <taxon>Dinophyceae</taxon>
        <taxon>Prorocentrales</taxon>
        <taxon>Prorocentraceae</taxon>
        <taxon>Prorocentrum</taxon>
    </lineage>
</organism>
<accession>A0ABN9WUL6</accession>
<dbReference type="EMBL" id="CAUYUJ010019187">
    <property type="protein sequence ID" value="CAK0889281.1"/>
    <property type="molecule type" value="Genomic_DNA"/>
</dbReference>
<reference evidence="2" key="1">
    <citation type="submission" date="2023-10" db="EMBL/GenBank/DDBJ databases">
        <authorList>
            <person name="Chen Y."/>
            <person name="Shah S."/>
            <person name="Dougan E. K."/>
            <person name="Thang M."/>
            <person name="Chan C."/>
        </authorList>
    </citation>
    <scope>NUCLEOTIDE SEQUENCE [LARGE SCALE GENOMIC DNA]</scope>
</reference>
<feature type="non-terminal residue" evidence="2">
    <location>
        <position position="1"/>
    </location>
</feature>
<sequence length="169" mass="16446">GSRSSQSPSAPEQVQSFRSDSDRSRRGEVQSFRSDSDRSRQRSPAGAASPTGPSDAGTPASRSGASGGLLGAVAAAGASDEESVSMEDSGASDIELLGDAAAPGGGAGAGAGGVQAASRGASPAAPRGGGAAEDVDELESIAEDVSVHSSIEGYPESDANRSHEEASGD</sequence>
<feature type="region of interest" description="Disordered" evidence="1">
    <location>
        <begin position="1"/>
        <end position="169"/>
    </location>
</feature>
<keyword evidence="3" id="KW-1185">Reference proteome</keyword>
<feature type="compositionally biased region" description="Gly residues" evidence="1">
    <location>
        <begin position="103"/>
        <end position="113"/>
    </location>
</feature>
<evidence type="ECO:0000313" key="2">
    <source>
        <dbReference type="EMBL" id="CAK0889281.1"/>
    </source>
</evidence>
<dbReference type="Proteomes" id="UP001189429">
    <property type="component" value="Unassembled WGS sequence"/>
</dbReference>
<feature type="compositionally biased region" description="Low complexity" evidence="1">
    <location>
        <begin position="114"/>
        <end position="126"/>
    </location>
</feature>
<feature type="compositionally biased region" description="Basic and acidic residues" evidence="1">
    <location>
        <begin position="158"/>
        <end position="169"/>
    </location>
</feature>